<evidence type="ECO:0000313" key="1">
    <source>
        <dbReference type="EMBL" id="KAG0428137.1"/>
    </source>
</evidence>
<dbReference type="EMBL" id="JABSTQ010009560">
    <property type="protein sequence ID" value="KAG0428137.1"/>
    <property type="molecule type" value="Genomic_DNA"/>
</dbReference>
<reference evidence="1 2" key="1">
    <citation type="journal article" date="2020" name="Cell">
        <title>Large-Scale Comparative Analyses of Tick Genomes Elucidate Their Genetic Diversity and Vector Capacities.</title>
        <authorList>
            <consortium name="Tick Genome and Microbiome Consortium (TIGMIC)"/>
            <person name="Jia N."/>
            <person name="Wang J."/>
            <person name="Shi W."/>
            <person name="Du L."/>
            <person name="Sun Y."/>
            <person name="Zhan W."/>
            <person name="Jiang J.F."/>
            <person name="Wang Q."/>
            <person name="Zhang B."/>
            <person name="Ji P."/>
            <person name="Bell-Sakyi L."/>
            <person name="Cui X.M."/>
            <person name="Yuan T.T."/>
            <person name="Jiang B.G."/>
            <person name="Yang W.F."/>
            <person name="Lam T.T."/>
            <person name="Chang Q.C."/>
            <person name="Ding S.J."/>
            <person name="Wang X.J."/>
            <person name="Zhu J.G."/>
            <person name="Ruan X.D."/>
            <person name="Zhao L."/>
            <person name="Wei J.T."/>
            <person name="Ye R.Z."/>
            <person name="Que T.C."/>
            <person name="Du C.H."/>
            <person name="Zhou Y.H."/>
            <person name="Cheng J.X."/>
            <person name="Dai P.F."/>
            <person name="Guo W.B."/>
            <person name="Han X.H."/>
            <person name="Huang E.J."/>
            <person name="Li L.F."/>
            <person name="Wei W."/>
            <person name="Gao Y.C."/>
            <person name="Liu J.Z."/>
            <person name="Shao H.Z."/>
            <person name="Wang X."/>
            <person name="Wang C.C."/>
            <person name="Yang T.C."/>
            <person name="Huo Q.B."/>
            <person name="Li W."/>
            <person name="Chen H.Y."/>
            <person name="Chen S.E."/>
            <person name="Zhou L.G."/>
            <person name="Ni X.B."/>
            <person name="Tian J.H."/>
            <person name="Sheng Y."/>
            <person name="Liu T."/>
            <person name="Pan Y.S."/>
            <person name="Xia L.Y."/>
            <person name="Li J."/>
            <person name="Zhao F."/>
            <person name="Cao W.C."/>
        </authorList>
    </citation>
    <scope>NUCLEOTIDE SEQUENCE [LARGE SCALE GENOMIC DNA]</scope>
    <source>
        <strain evidence="1">Iper-2018</strain>
    </source>
</reference>
<keyword evidence="2" id="KW-1185">Reference proteome</keyword>
<name>A0AC60Q5E1_IXOPE</name>
<proteinExistence type="predicted"/>
<accession>A0AC60Q5E1</accession>
<dbReference type="Proteomes" id="UP000805193">
    <property type="component" value="Unassembled WGS sequence"/>
</dbReference>
<gene>
    <name evidence="1" type="ORF">HPB47_024847</name>
</gene>
<comment type="caution">
    <text evidence="1">The sequence shown here is derived from an EMBL/GenBank/DDBJ whole genome shotgun (WGS) entry which is preliminary data.</text>
</comment>
<protein>
    <submittedName>
        <fullName evidence="1">Uncharacterized protein</fullName>
    </submittedName>
</protein>
<evidence type="ECO:0000313" key="2">
    <source>
        <dbReference type="Proteomes" id="UP000805193"/>
    </source>
</evidence>
<sequence length="138" mass="14930">MCAVARSPSPVDTYRGVVARTIRCRFKTFPTKHGFECVAQDPNERAHQIPEEPDDATAAGKPTLGAAPTRRRWRQTQHTAHFGFKSKACAAVACGASVYVRGWSAEGVLTAGQRRTDGQGVVGVYQRRVKSPSGTSPM</sequence>
<organism evidence="1 2">
    <name type="scientific">Ixodes persulcatus</name>
    <name type="common">Taiga tick</name>
    <dbReference type="NCBI Taxonomy" id="34615"/>
    <lineage>
        <taxon>Eukaryota</taxon>
        <taxon>Metazoa</taxon>
        <taxon>Ecdysozoa</taxon>
        <taxon>Arthropoda</taxon>
        <taxon>Chelicerata</taxon>
        <taxon>Arachnida</taxon>
        <taxon>Acari</taxon>
        <taxon>Parasitiformes</taxon>
        <taxon>Ixodida</taxon>
        <taxon>Ixodoidea</taxon>
        <taxon>Ixodidae</taxon>
        <taxon>Ixodinae</taxon>
        <taxon>Ixodes</taxon>
    </lineage>
</organism>